<reference evidence="1" key="1">
    <citation type="journal article" date="2019" name="Sci. Rep.">
        <title>Draft genome of Tanacetum cinerariifolium, the natural source of mosquito coil.</title>
        <authorList>
            <person name="Yamashiro T."/>
            <person name="Shiraishi A."/>
            <person name="Satake H."/>
            <person name="Nakayama K."/>
        </authorList>
    </citation>
    <scope>NUCLEOTIDE SEQUENCE</scope>
</reference>
<proteinExistence type="predicted"/>
<evidence type="ECO:0000313" key="1">
    <source>
        <dbReference type="EMBL" id="GFD16353.1"/>
    </source>
</evidence>
<name>A0A699U2V5_TANCI</name>
<organism evidence="1">
    <name type="scientific">Tanacetum cinerariifolium</name>
    <name type="common">Dalmatian daisy</name>
    <name type="synonym">Chrysanthemum cinerariifolium</name>
    <dbReference type="NCBI Taxonomy" id="118510"/>
    <lineage>
        <taxon>Eukaryota</taxon>
        <taxon>Viridiplantae</taxon>
        <taxon>Streptophyta</taxon>
        <taxon>Embryophyta</taxon>
        <taxon>Tracheophyta</taxon>
        <taxon>Spermatophyta</taxon>
        <taxon>Magnoliopsida</taxon>
        <taxon>eudicotyledons</taxon>
        <taxon>Gunneridae</taxon>
        <taxon>Pentapetalae</taxon>
        <taxon>asterids</taxon>
        <taxon>campanulids</taxon>
        <taxon>Asterales</taxon>
        <taxon>Asteraceae</taxon>
        <taxon>Asteroideae</taxon>
        <taxon>Anthemideae</taxon>
        <taxon>Anthemidinae</taxon>
        <taxon>Tanacetum</taxon>
    </lineage>
</organism>
<accession>A0A699U2V5</accession>
<gene>
    <name evidence="1" type="ORF">Tci_888322</name>
</gene>
<dbReference type="EMBL" id="BKCJ011292781">
    <property type="protein sequence ID" value="GFD16353.1"/>
    <property type="molecule type" value="Genomic_DNA"/>
</dbReference>
<dbReference type="AlphaFoldDB" id="A0A699U2V5"/>
<sequence>MAPPVRTDDQILPRIRWVPIGKATATWIWKNHKAAQSTRLRWISCRTPTSSGPLQLPLPFHQFTSSSSGIRSNMTRKLGTTGVSWMNSGLFSPKTP</sequence>
<comment type="caution">
    <text evidence="1">The sequence shown here is derived from an EMBL/GenBank/DDBJ whole genome shotgun (WGS) entry which is preliminary data.</text>
</comment>
<protein>
    <submittedName>
        <fullName evidence="1">Uncharacterized protein</fullName>
    </submittedName>
</protein>